<name>A0ABV0IPV3_9NEIS</name>
<dbReference type="Proteomes" id="UP001462502">
    <property type="component" value="Unassembled WGS sequence"/>
</dbReference>
<proteinExistence type="predicted"/>
<comment type="caution">
    <text evidence="1">The sequence shown here is derived from an EMBL/GenBank/DDBJ whole genome shotgun (WGS) entry which is preliminary data.</text>
</comment>
<reference evidence="1 2" key="1">
    <citation type="submission" date="2024-05" db="EMBL/GenBank/DDBJ databases">
        <authorList>
            <person name="De Oliveira J.P."/>
            <person name="Noriler S.A."/>
            <person name="De Oliveira A.G."/>
            <person name="Sipoli D.S."/>
        </authorList>
    </citation>
    <scope>NUCLEOTIDE SEQUENCE [LARGE SCALE GENOMIC DNA]</scope>
    <source>
        <strain evidence="1 2">LABIM192</strain>
    </source>
</reference>
<dbReference type="EMBL" id="JBDXMI010000001">
    <property type="protein sequence ID" value="MEO9383314.1"/>
    <property type="molecule type" value="Genomic_DNA"/>
</dbReference>
<evidence type="ECO:0000313" key="2">
    <source>
        <dbReference type="Proteomes" id="UP001462502"/>
    </source>
</evidence>
<gene>
    <name evidence="1" type="ORF">ABI908_04170</name>
</gene>
<keyword evidence="2" id="KW-1185">Reference proteome</keyword>
<accession>A0ABV0IPV3</accession>
<organism evidence="1 2">
    <name type="scientific">Chromobacterium phragmitis</name>
    <dbReference type="NCBI Taxonomy" id="2202141"/>
    <lineage>
        <taxon>Bacteria</taxon>
        <taxon>Pseudomonadati</taxon>
        <taxon>Pseudomonadota</taxon>
        <taxon>Betaproteobacteria</taxon>
        <taxon>Neisseriales</taxon>
        <taxon>Chromobacteriaceae</taxon>
        <taxon>Chromobacterium</taxon>
    </lineage>
</organism>
<evidence type="ECO:0000313" key="1">
    <source>
        <dbReference type="EMBL" id="MEO9383314.1"/>
    </source>
</evidence>
<protein>
    <submittedName>
        <fullName evidence="1">Uncharacterized protein</fullName>
    </submittedName>
</protein>
<sequence length="203" mass="22150">MTWLSRRLSELMSSLRRKRIPQPCGLPSMCMPTRRQAAEQVDLVGNVGGVRLQREERTVRRDAAQALARQLMPGLAKLQHRARGAVDRGQPAAGVHGDHAFVDGFERRVLLPHQAGDVQRLQVEHLPLDAVGEQPGAAKQDERDAQQHREEGHELGAGAVLDMGLETPHRQPAYLGVPADGLDKDAALLQALLARGGGSRTRS</sequence>